<comment type="subcellular location">
    <subcellularLocation>
        <location evidence="1">Membrane</location>
        <topology evidence="1">Single-pass membrane protein</topology>
    </subcellularLocation>
</comment>
<feature type="domain" description="Ig-like" evidence="11">
    <location>
        <begin position="647"/>
        <end position="743"/>
    </location>
</feature>
<feature type="domain" description="Tyrosine specific protein phosphatases" evidence="10">
    <location>
        <begin position="1686"/>
        <end position="1764"/>
    </location>
</feature>
<proteinExistence type="predicted"/>
<keyword evidence="5" id="KW-0904">Protein phosphatase</keyword>
<dbReference type="InterPro" id="IPR050348">
    <property type="entry name" value="Protein-Tyr_Phosphatase"/>
</dbReference>
<keyword evidence="4" id="KW-0378">Hydrolase</keyword>
<feature type="domain" description="Ig-like" evidence="11">
    <location>
        <begin position="860"/>
        <end position="965"/>
    </location>
</feature>
<dbReference type="InterPro" id="IPR016130">
    <property type="entry name" value="Tyr_Pase_AS"/>
</dbReference>
<dbReference type="InterPro" id="IPR029021">
    <property type="entry name" value="Prot-tyrosine_phosphatase-like"/>
</dbReference>
<feature type="domain" description="Ig-like" evidence="11">
    <location>
        <begin position="541"/>
        <end position="634"/>
    </location>
</feature>
<evidence type="ECO:0000256" key="4">
    <source>
        <dbReference type="ARBA" id="ARBA00022801"/>
    </source>
</evidence>
<dbReference type="SMART" id="SM00409">
    <property type="entry name" value="IG"/>
    <property type="match status" value="9"/>
</dbReference>
<dbReference type="SUPFAM" id="SSF48726">
    <property type="entry name" value="Immunoglobulin"/>
    <property type="match status" value="8"/>
</dbReference>
<keyword evidence="3" id="KW-0732">Signal</keyword>
<evidence type="ECO:0000259" key="12">
    <source>
        <dbReference type="PROSITE" id="PS50853"/>
    </source>
</evidence>
<dbReference type="InterPro" id="IPR003595">
    <property type="entry name" value="Tyr_Pase_cat"/>
</dbReference>
<dbReference type="CDD" id="cd00047">
    <property type="entry name" value="PTPc"/>
    <property type="match status" value="1"/>
</dbReference>
<evidence type="ECO:0000259" key="11">
    <source>
        <dbReference type="PROSITE" id="PS50835"/>
    </source>
</evidence>
<accession>A0AAV7JL79</accession>
<feature type="domain" description="Fibronectin type-III" evidence="12">
    <location>
        <begin position="973"/>
        <end position="1065"/>
    </location>
</feature>
<dbReference type="PROSITE" id="PS50853">
    <property type="entry name" value="FN3"/>
    <property type="match status" value="1"/>
</dbReference>
<dbReference type="InterPro" id="IPR003599">
    <property type="entry name" value="Ig_sub"/>
</dbReference>
<sequence length="1786" mass="200773">MISVNPVDPPILYVTQTINITCQVTTLARFQSGLRIVWYYNGSILNSNGSVSISTMNLTDTTTESTLTFGELVLSNTGAYHCVAQVVSVLNSEEGMSSITNIQVVQIPAPQFIPIQLVTTPPIYVNDVFTLQCNFSTVPNIKPQIVINWYRNGTLLTNSGGDSIVTTNTGNEATSELTVSNSMNIQEDYQCRSTVGASQQTDSDTYTFNFTSPPTPMISINPVDPPDLYVTQTINITCQVTTLARFQSGLSIAWYQNGSILSTNGNVQISIINLDDTTTESTLTFGELVLGNTGAYHCVAQVVSVLNSEEGMSSITNIQVVQIPAPQFIPIQLVTTPPIYVNDVFTLQCNFSTVPNIKPQIVINWYRDGTLLANSGDDSIVTTNTGNEATSELTVSNSMNIQEDYQCRSTVGASQQTVSDTYTFNFTPDTPVPSVNPVDPPILYVTQIINITCQVTTLAVFHSGLRIAWNYNGSILNPNDNVSISTMNLTDTTTESTLTFGELVLSNTGAYHCVAQVVSVLNSEEGMSSITNIQVVQIPAPQFISIQLVTSTPIYVNDTFTLQCLFSTVPNIKPQIVINWYRDGTLLTNSGGDSIVTTNTGNEATSELTVSNSMNIQEDYQCRSTVGASQQTVSDTYTFHFTSPPTPMISVNPVDPPDLYVTQTINIACQVTTLARFQSGLSIVWYQDGSILSTNGSVQISIVNLDDTTTESTLTFLDLAMANTGAYRCTAQVPGVLNSEAVSITTNVQVNQIPAPQFIAIQLETSTPIFVNDTFTLQCLFSTVPNIKPQIIIDWYRNGTLLTNSSFDSIVTTNAGNETTSELTVSNSMNIQGDYQCRSTVGASQQTVSDNYTFNFTPPPTLIQVGIIYRDFEYDLFEGYTFHLHCDFMTLGIFQSMLQIVWYRDNIQIHNSSDDVTIMTVNEGMDTKQSKITIADAKLNDSGAYSCEGSIEPYTRTRSEIYNVTINSTDEIPAIDVSTTDHSTNSITFQLSTNTNIDETYLIYYRPAGTSEPYKVSPTILTLSITIEDLLPGTEYEYIVETTTQFGSTNSTLYIVSTVTQLPPTGYNIVGPIAGAVLALVFLGILVLVAIFLIAFVYRKRDNNKYVFRSQEEYDHALRASDRHRRGERNLITKSTGVELNVGSSALCQKNVEIYDESDGKRTSTFRKSMEVQETVMVNQEQGARAEPLYEDFTYERYNVPIAMFSQRVLEYHLANNAEFDKQYSSFKKTFIHDVTTGSNVVNKPKNRFANIIPYEHSRVKLSFTGENYSDYINACYVDGYYSPQSYIASQGPMPHTIYDFWRMIWEKNIEHIVALTRVLEALKKKCEQYWPENEHESCLYGPMEVTLKRIERYTSYDIRILEVKHEDYDNEIRVVIQFHFTMWPDHGVPIFSSSLLTFINHTKEFHIPGKSQSPILVHCSAGVGRTGTFIVLDYFLEHLKKNDKVNVYKFVAQLRESRCLMVQTKDQYMFIHDAIQDIITCKDTFIEDHEFPLYVENAFIRDLNTMATPFEDKYELIMKTSRIIDPRDVQESSNPANVMKNRYPNFVPFDSHRVTIVPDQDCDTDYINASFVHSYQKHKGYIAAQSPLDSTVFDFWKMITKYRIQLIVMLSELVEDGHEMCAEYWPEEGKEMLVKYLVIRCEKEEVFDDFVRRKLSMSTQQGGINQTIHQLQFKKWKLNELPEISDLLSLYNQFTQVERGIKSKESPPILVHCDNGVTRTGTFIASINSIQQLQLERKVDIFQIVRNLRNSRPCMVPSLDLYILLFKLISKYIQSYEEKAYANFV</sequence>
<evidence type="ECO:0000256" key="3">
    <source>
        <dbReference type="ARBA" id="ARBA00022729"/>
    </source>
</evidence>
<feature type="domain" description="Tyrosine-protein phosphatase" evidence="9">
    <location>
        <begin position="1511"/>
        <end position="1773"/>
    </location>
</feature>
<dbReference type="InterPro" id="IPR000242">
    <property type="entry name" value="PTP_cat"/>
</dbReference>
<dbReference type="SMART" id="SM00194">
    <property type="entry name" value="PTPc"/>
    <property type="match status" value="2"/>
</dbReference>
<feature type="domain" description="Ig-like" evidence="11">
    <location>
        <begin position="433"/>
        <end position="534"/>
    </location>
</feature>
<dbReference type="Pfam" id="PF00102">
    <property type="entry name" value="Y_phosphatase"/>
    <property type="match status" value="2"/>
</dbReference>
<feature type="domain" description="Ig-like" evidence="11">
    <location>
        <begin position="216"/>
        <end position="319"/>
    </location>
</feature>
<reference evidence="13 14" key="1">
    <citation type="journal article" date="2023" name="BMC Biol.">
        <title>The compact genome of the sponge Oopsacas minuta (Hexactinellida) is lacking key metazoan core genes.</title>
        <authorList>
            <person name="Santini S."/>
            <person name="Schenkelaars Q."/>
            <person name="Jourda C."/>
            <person name="Duchesne M."/>
            <person name="Belahbib H."/>
            <person name="Rocher C."/>
            <person name="Selva M."/>
            <person name="Riesgo A."/>
            <person name="Vervoort M."/>
            <person name="Leys S.P."/>
            <person name="Kodjabachian L."/>
            <person name="Le Bivic A."/>
            <person name="Borchiellini C."/>
            <person name="Claverie J.M."/>
            <person name="Renard E."/>
        </authorList>
    </citation>
    <scope>NUCLEOTIDE SEQUENCE [LARGE SCALE GENOMIC DNA]</scope>
    <source>
        <strain evidence="13">SPO-2</strain>
    </source>
</reference>
<evidence type="ECO:0000256" key="2">
    <source>
        <dbReference type="ARBA" id="ARBA00013064"/>
    </source>
</evidence>
<dbReference type="Proteomes" id="UP001165289">
    <property type="component" value="Unassembled WGS sequence"/>
</dbReference>
<comment type="caution">
    <text evidence="13">The sequence shown here is derived from an EMBL/GenBank/DDBJ whole genome shotgun (WGS) entry which is preliminary data.</text>
</comment>
<dbReference type="InterPro" id="IPR000387">
    <property type="entry name" value="Tyr_Pase_dom"/>
</dbReference>
<dbReference type="InterPro" id="IPR036179">
    <property type="entry name" value="Ig-like_dom_sf"/>
</dbReference>
<gene>
    <name evidence="13" type="ORF">LOD99_6471</name>
</gene>
<dbReference type="InterPro" id="IPR013783">
    <property type="entry name" value="Ig-like_fold"/>
</dbReference>
<feature type="transmembrane region" description="Helical" evidence="8">
    <location>
        <begin position="1073"/>
        <end position="1098"/>
    </location>
</feature>
<evidence type="ECO:0000313" key="14">
    <source>
        <dbReference type="Proteomes" id="UP001165289"/>
    </source>
</evidence>
<protein>
    <recommendedName>
        <fullName evidence="2">protein-tyrosine-phosphatase</fullName>
        <ecNumber evidence="2">3.1.3.48</ecNumber>
    </recommendedName>
</protein>
<dbReference type="FunFam" id="3.90.190.10:FF:000062">
    <property type="entry name" value="Receptor-type tyrosine-protein phosphatase kappa"/>
    <property type="match status" value="1"/>
</dbReference>
<dbReference type="EC" id="3.1.3.48" evidence="2"/>
<dbReference type="SUPFAM" id="SSF49265">
    <property type="entry name" value="Fibronectin type III"/>
    <property type="match status" value="1"/>
</dbReference>
<dbReference type="PROSITE" id="PS00383">
    <property type="entry name" value="TYR_PHOSPHATASE_1"/>
    <property type="match status" value="2"/>
</dbReference>
<dbReference type="CDD" id="cd00063">
    <property type="entry name" value="FN3"/>
    <property type="match status" value="1"/>
</dbReference>
<evidence type="ECO:0000256" key="1">
    <source>
        <dbReference type="ARBA" id="ARBA00004167"/>
    </source>
</evidence>
<feature type="domain" description="Ig-like" evidence="11">
    <location>
        <begin position="326"/>
        <end position="419"/>
    </location>
</feature>
<dbReference type="PROSITE" id="PS50056">
    <property type="entry name" value="TYR_PHOSPHATASE_2"/>
    <property type="match status" value="2"/>
</dbReference>
<organism evidence="13 14">
    <name type="scientific">Oopsacas minuta</name>
    <dbReference type="NCBI Taxonomy" id="111878"/>
    <lineage>
        <taxon>Eukaryota</taxon>
        <taxon>Metazoa</taxon>
        <taxon>Porifera</taxon>
        <taxon>Hexactinellida</taxon>
        <taxon>Hexasterophora</taxon>
        <taxon>Lyssacinosida</taxon>
        <taxon>Leucopsacidae</taxon>
        <taxon>Oopsacas</taxon>
    </lineage>
</organism>
<evidence type="ECO:0000256" key="8">
    <source>
        <dbReference type="SAM" id="Phobius"/>
    </source>
</evidence>
<feature type="domain" description="Tyrosine-protein phosphatase" evidence="9">
    <location>
        <begin position="1220"/>
        <end position="1479"/>
    </location>
</feature>
<keyword evidence="6 8" id="KW-0472">Membrane</keyword>
<evidence type="ECO:0000259" key="10">
    <source>
        <dbReference type="PROSITE" id="PS50056"/>
    </source>
</evidence>
<dbReference type="InterPro" id="IPR036116">
    <property type="entry name" value="FN3_sf"/>
</dbReference>
<dbReference type="GO" id="GO:0016020">
    <property type="term" value="C:membrane"/>
    <property type="evidence" value="ECO:0007669"/>
    <property type="project" value="UniProtKB-SubCell"/>
</dbReference>
<feature type="domain" description="Tyrosine specific protein phosphatases" evidence="10">
    <location>
        <begin position="1397"/>
        <end position="1470"/>
    </location>
</feature>
<dbReference type="PANTHER" id="PTHR19134:SF449">
    <property type="entry name" value="TYROSINE-PROTEIN PHOSPHATASE 1"/>
    <property type="match status" value="1"/>
</dbReference>
<evidence type="ECO:0000256" key="7">
    <source>
        <dbReference type="ARBA" id="ARBA00051722"/>
    </source>
</evidence>
<dbReference type="PRINTS" id="PR00700">
    <property type="entry name" value="PRTYPHPHTASE"/>
</dbReference>
<feature type="domain" description="Ig-like" evidence="11">
    <location>
        <begin position="756"/>
        <end position="849"/>
    </location>
</feature>
<dbReference type="PANTHER" id="PTHR19134">
    <property type="entry name" value="RECEPTOR-TYPE TYROSINE-PROTEIN PHOSPHATASE"/>
    <property type="match status" value="1"/>
</dbReference>
<keyword evidence="8" id="KW-0812">Transmembrane</keyword>
<feature type="domain" description="Ig-like" evidence="11">
    <location>
        <begin position="16"/>
        <end position="103"/>
    </location>
</feature>
<dbReference type="Gene3D" id="3.90.190.10">
    <property type="entry name" value="Protein tyrosine phosphatase superfamily"/>
    <property type="match status" value="2"/>
</dbReference>
<evidence type="ECO:0000313" key="13">
    <source>
        <dbReference type="EMBL" id="KAI6649681.1"/>
    </source>
</evidence>
<evidence type="ECO:0000256" key="6">
    <source>
        <dbReference type="ARBA" id="ARBA00023136"/>
    </source>
</evidence>
<dbReference type="PROSITE" id="PS50055">
    <property type="entry name" value="TYR_PHOSPHATASE_PTP"/>
    <property type="match status" value="2"/>
</dbReference>
<dbReference type="PROSITE" id="PS50835">
    <property type="entry name" value="IG_LIKE"/>
    <property type="match status" value="9"/>
</dbReference>
<dbReference type="CDD" id="cd00096">
    <property type="entry name" value="Ig"/>
    <property type="match status" value="1"/>
</dbReference>
<dbReference type="FunFam" id="3.90.190.10:FF:000102">
    <property type="entry name" value="Receptor-type tyrosine-protein phosphatase"/>
    <property type="match status" value="1"/>
</dbReference>
<keyword evidence="14" id="KW-1185">Reference proteome</keyword>
<feature type="domain" description="Ig-like" evidence="11">
    <location>
        <begin position="110"/>
        <end position="207"/>
    </location>
</feature>
<evidence type="ECO:0000256" key="5">
    <source>
        <dbReference type="ARBA" id="ARBA00022912"/>
    </source>
</evidence>
<evidence type="ECO:0000259" key="9">
    <source>
        <dbReference type="PROSITE" id="PS50055"/>
    </source>
</evidence>
<name>A0AAV7JL79_9METZ</name>
<dbReference type="SMART" id="SM00404">
    <property type="entry name" value="PTPc_motif"/>
    <property type="match status" value="2"/>
</dbReference>
<comment type="catalytic activity">
    <reaction evidence="7">
        <text>O-phospho-L-tyrosyl-[protein] + H2O = L-tyrosyl-[protein] + phosphate</text>
        <dbReference type="Rhea" id="RHEA:10684"/>
        <dbReference type="Rhea" id="RHEA-COMP:10136"/>
        <dbReference type="Rhea" id="RHEA-COMP:20101"/>
        <dbReference type="ChEBI" id="CHEBI:15377"/>
        <dbReference type="ChEBI" id="CHEBI:43474"/>
        <dbReference type="ChEBI" id="CHEBI:46858"/>
        <dbReference type="ChEBI" id="CHEBI:61978"/>
        <dbReference type="EC" id="3.1.3.48"/>
    </reaction>
</comment>
<dbReference type="GO" id="GO:0004725">
    <property type="term" value="F:protein tyrosine phosphatase activity"/>
    <property type="evidence" value="ECO:0007669"/>
    <property type="project" value="UniProtKB-EC"/>
</dbReference>
<keyword evidence="8" id="KW-1133">Transmembrane helix</keyword>
<dbReference type="EMBL" id="JAKMXF010000318">
    <property type="protein sequence ID" value="KAI6649681.1"/>
    <property type="molecule type" value="Genomic_DNA"/>
</dbReference>
<dbReference type="InterPro" id="IPR007110">
    <property type="entry name" value="Ig-like_dom"/>
</dbReference>
<dbReference type="SUPFAM" id="SSF52799">
    <property type="entry name" value="(Phosphotyrosine protein) phosphatases II"/>
    <property type="match status" value="2"/>
</dbReference>
<dbReference type="InterPro" id="IPR003961">
    <property type="entry name" value="FN3_dom"/>
</dbReference>
<dbReference type="Pfam" id="PF00047">
    <property type="entry name" value="ig"/>
    <property type="match status" value="1"/>
</dbReference>
<dbReference type="Gene3D" id="2.60.40.10">
    <property type="entry name" value="Immunoglobulins"/>
    <property type="match status" value="10"/>
</dbReference>
<dbReference type="InterPro" id="IPR013151">
    <property type="entry name" value="Immunoglobulin_dom"/>
</dbReference>